<proteinExistence type="predicted"/>
<evidence type="ECO:0000313" key="1">
    <source>
        <dbReference type="EMBL" id="VGL98073.1"/>
    </source>
</evidence>
<protein>
    <submittedName>
        <fullName evidence="1">Uncharacterized protein</fullName>
    </submittedName>
</protein>
<dbReference type="AlphaFoldDB" id="A0A486R8F1"/>
<dbReference type="EMBL" id="CAAHCP010000040">
    <property type="protein sequence ID" value="VGL98073.1"/>
    <property type="molecule type" value="Genomic_DNA"/>
</dbReference>
<organism evidence="1">
    <name type="scientific">Klebsiella pneumoniae</name>
    <dbReference type="NCBI Taxonomy" id="573"/>
    <lineage>
        <taxon>Bacteria</taxon>
        <taxon>Pseudomonadati</taxon>
        <taxon>Pseudomonadota</taxon>
        <taxon>Gammaproteobacteria</taxon>
        <taxon>Enterobacterales</taxon>
        <taxon>Enterobacteriaceae</taxon>
        <taxon>Klebsiella/Raoultella group</taxon>
        <taxon>Klebsiella</taxon>
        <taxon>Klebsiella pneumoniae complex</taxon>
    </lineage>
</organism>
<name>A0A486R8F1_KLEPN</name>
<accession>A0A486R8F1</accession>
<reference evidence="1" key="1">
    <citation type="submission" date="2019-03" db="EMBL/GenBank/DDBJ databases">
        <authorList>
            <consortium name="Pathogen Informatics"/>
        </authorList>
    </citation>
    <scope>NUCLEOTIDE SEQUENCE</scope>
    <source>
        <strain evidence="1">5012STDY7626444</strain>
    </source>
</reference>
<sequence>MGLVSPIEEDVYLEESGFRRKKFVYDKRVHHSYIFVAGGEVYTVVFGSIKDEKTFQKIGYSLEPGMAFPHNGMSEVYFDIWIDRESFGDFRHVKFKGLAGGVVLEQVALAMLQHYQTFDIGGFVFQAASGGVADIDRKTSLEETYDYILGLKHEQRYNKKTGLPKGKPRKLLPDFLKVYKDDSTGRACYAVTSQ</sequence>
<dbReference type="RefSeq" id="WP_100248991.1">
    <property type="nucleotide sequence ID" value="NZ_BQHA01000070.1"/>
</dbReference>
<gene>
    <name evidence="1" type="ORF">SAMEA4873646_05363</name>
</gene>